<dbReference type="RefSeq" id="WP_060846772.1">
    <property type="nucleotide sequence ID" value="NZ_AP014704.1"/>
</dbReference>
<dbReference type="AlphaFoldDB" id="A0A0C6FAH8"/>
<evidence type="ECO:0000313" key="5">
    <source>
        <dbReference type="Proteomes" id="UP000061432"/>
    </source>
</evidence>
<comment type="similarity">
    <text evidence="2 3">Belongs to the LOG family.</text>
</comment>
<dbReference type="EMBL" id="AP014704">
    <property type="protein sequence ID" value="BAQ45443.1"/>
    <property type="molecule type" value="Genomic_DNA"/>
</dbReference>
<gene>
    <name evidence="4" type="ORF">Maq22A_c10860</name>
</gene>
<dbReference type="EC" id="3.2.2.n1" evidence="3"/>
<dbReference type="Pfam" id="PF03641">
    <property type="entry name" value="Lysine_decarbox"/>
    <property type="match status" value="1"/>
</dbReference>
<evidence type="ECO:0000313" key="4">
    <source>
        <dbReference type="EMBL" id="BAQ45443.1"/>
    </source>
</evidence>
<organism evidence="4 5">
    <name type="scientific">Methylobacterium aquaticum</name>
    <dbReference type="NCBI Taxonomy" id="270351"/>
    <lineage>
        <taxon>Bacteria</taxon>
        <taxon>Pseudomonadati</taxon>
        <taxon>Pseudomonadota</taxon>
        <taxon>Alphaproteobacteria</taxon>
        <taxon>Hyphomicrobiales</taxon>
        <taxon>Methylobacteriaceae</taxon>
        <taxon>Methylobacterium</taxon>
    </lineage>
</organism>
<reference evidence="4 5" key="1">
    <citation type="journal article" date="2015" name="Genome Announc.">
        <title>Complete Genome Sequence of Methylobacterium aquaticum Strain 22A, Isolated from Racomitrium japonicum Moss.</title>
        <authorList>
            <person name="Tani A."/>
            <person name="Ogura Y."/>
            <person name="Hayashi T."/>
            <person name="Kimbara K."/>
        </authorList>
    </citation>
    <scope>NUCLEOTIDE SEQUENCE [LARGE SCALE GENOMIC DNA]</scope>
    <source>
        <strain evidence="4 5">MA-22A</strain>
    </source>
</reference>
<comment type="catalytic activity">
    <reaction evidence="1">
        <text>AMP + H2O = D-ribose 5-phosphate + adenine</text>
        <dbReference type="Rhea" id="RHEA:20129"/>
        <dbReference type="ChEBI" id="CHEBI:15377"/>
        <dbReference type="ChEBI" id="CHEBI:16708"/>
        <dbReference type="ChEBI" id="CHEBI:78346"/>
        <dbReference type="ChEBI" id="CHEBI:456215"/>
        <dbReference type="EC" id="3.2.2.4"/>
    </reaction>
</comment>
<evidence type="ECO:0000256" key="3">
    <source>
        <dbReference type="RuleBase" id="RU363015"/>
    </source>
</evidence>
<dbReference type="SUPFAM" id="SSF102405">
    <property type="entry name" value="MCP/YpsA-like"/>
    <property type="match status" value="1"/>
</dbReference>
<protein>
    <recommendedName>
        <fullName evidence="3">Cytokinin riboside 5'-monophosphate phosphoribohydrolase</fullName>
        <ecNumber evidence="3">3.2.2.n1</ecNumber>
    </recommendedName>
</protein>
<dbReference type="OrthoDB" id="9801098at2"/>
<keyword evidence="3" id="KW-0378">Hydrolase</keyword>
<sequence>MRLCVFCGSSDGARPLYREAATALGRHFAEAGIELVYGGGKVGLMGAVADGALSAGGRVTGIMPQALVEKETAHRGLTDLRVVASMHERKAMMADLAEGFVALPGGLGTFEEMFEVWTWAQLGYHRKPLAVFNAGGFYDGLLGFLDSVVEEGFVREPHRAMLIVGTEPADLVARIRAYEPPRVIKWVKAEER</sequence>
<dbReference type="STRING" id="270351.Maq22A_c10860"/>
<dbReference type="GO" id="GO:0009691">
    <property type="term" value="P:cytokinin biosynthetic process"/>
    <property type="evidence" value="ECO:0007669"/>
    <property type="project" value="UniProtKB-UniRule"/>
</dbReference>
<dbReference type="GO" id="GO:0005829">
    <property type="term" value="C:cytosol"/>
    <property type="evidence" value="ECO:0007669"/>
    <property type="project" value="TreeGrafter"/>
</dbReference>
<dbReference type="PATRIC" id="fig|270351.10.peg.2092"/>
<reference evidence="5" key="2">
    <citation type="submission" date="2015-01" db="EMBL/GenBank/DDBJ databases">
        <title>Complete genome sequence of Methylobacterium aquaticum strain 22A.</title>
        <authorList>
            <person name="Tani A."/>
            <person name="Ogura Y."/>
            <person name="Hayashi T."/>
        </authorList>
    </citation>
    <scope>NUCLEOTIDE SEQUENCE [LARGE SCALE GENOMIC DNA]</scope>
    <source>
        <strain evidence="5">MA-22A</strain>
    </source>
</reference>
<evidence type="ECO:0000256" key="1">
    <source>
        <dbReference type="ARBA" id="ARBA00000274"/>
    </source>
</evidence>
<dbReference type="InterPro" id="IPR031100">
    <property type="entry name" value="LOG_fam"/>
</dbReference>
<dbReference type="Proteomes" id="UP000061432">
    <property type="component" value="Chromosome"/>
</dbReference>
<dbReference type="InterPro" id="IPR005269">
    <property type="entry name" value="LOG"/>
</dbReference>
<keyword evidence="3" id="KW-0203">Cytokinin biosynthesis</keyword>
<name>A0A0C6FAH8_9HYPH</name>
<dbReference type="PANTHER" id="PTHR31223:SF70">
    <property type="entry name" value="LOG FAMILY PROTEIN YJL055W"/>
    <property type="match status" value="1"/>
</dbReference>
<dbReference type="KEGG" id="maqu:Maq22A_c10860"/>
<dbReference type="GO" id="GO:0008714">
    <property type="term" value="F:AMP nucleosidase activity"/>
    <property type="evidence" value="ECO:0007669"/>
    <property type="project" value="UniProtKB-EC"/>
</dbReference>
<evidence type="ECO:0000256" key="2">
    <source>
        <dbReference type="ARBA" id="ARBA00006763"/>
    </source>
</evidence>
<accession>A0A0C6FAH8</accession>
<dbReference type="NCBIfam" id="TIGR00730">
    <property type="entry name" value="Rossman fold protein, TIGR00730 family"/>
    <property type="match status" value="1"/>
</dbReference>
<proteinExistence type="inferred from homology"/>
<dbReference type="Gene3D" id="3.40.50.450">
    <property type="match status" value="1"/>
</dbReference>
<dbReference type="PANTHER" id="PTHR31223">
    <property type="entry name" value="LOG FAMILY PROTEIN YJL055W"/>
    <property type="match status" value="1"/>
</dbReference>